<proteinExistence type="predicted"/>
<dbReference type="AlphaFoldDB" id="A0A2P2J052"/>
<organism evidence="1">
    <name type="scientific">Rhizophora mucronata</name>
    <name type="common">Asiatic mangrove</name>
    <dbReference type="NCBI Taxonomy" id="61149"/>
    <lineage>
        <taxon>Eukaryota</taxon>
        <taxon>Viridiplantae</taxon>
        <taxon>Streptophyta</taxon>
        <taxon>Embryophyta</taxon>
        <taxon>Tracheophyta</taxon>
        <taxon>Spermatophyta</taxon>
        <taxon>Magnoliopsida</taxon>
        <taxon>eudicotyledons</taxon>
        <taxon>Gunneridae</taxon>
        <taxon>Pentapetalae</taxon>
        <taxon>rosids</taxon>
        <taxon>fabids</taxon>
        <taxon>Malpighiales</taxon>
        <taxon>Rhizophoraceae</taxon>
        <taxon>Rhizophora</taxon>
    </lineage>
</organism>
<accession>A0A2P2J052</accession>
<dbReference type="EMBL" id="GGEC01006380">
    <property type="protein sequence ID" value="MBW86863.1"/>
    <property type="molecule type" value="Transcribed_RNA"/>
</dbReference>
<protein>
    <submittedName>
        <fullName evidence="1">Uncharacterized protein</fullName>
    </submittedName>
</protein>
<sequence length="25" mass="2935">MQLPFREWYTPFEAGALQAHESPDN</sequence>
<name>A0A2P2J052_RHIMU</name>
<reference evidence="1" key="1">
    <citation type="submission" date="2018-02" db="EMBL/GenBank/DDBJ databases">
        <title>Rhizophora mucronata_Transcriptome.</title>
        <authorList>
            <person name="Meera S.P."/>
            <person name="Sreeshan A."/>
            <person name="Augustine A."/>
        </authorList>
    </citation>
    <scope>NUCLEOTIDE SEQUENCE</scope>
    <source>
        <tissue evidence="1">Leaf</tissue>
    </source>
</reference>
<evidence type="ECO:0000313" key="1">
    <source>
        <dbReference type="EMBL" id="MBW86863.1"/>
    </source>
</evidence>